<keyword evidence="11" id="KW-1185">Reference proteome</keyword>
<dbReference type="FunFam" id="1.20.1050.10:FF:000003">
    <property type="entry name" value="Glutathione S-transferase 2"/>
    <property type="match status" value="1"/>
</dbReference>
<feature type="domain" description="GST C-terminal" evidence="9">
    <location>
        <begin position="92"/>
        <end position="210"/>
    </location>
</feature>
<dbReference type="PANTHER" id="PTHR11571:SF222">
    <property type="entry name" value="GLUTATHIONE TRANSFERASE"/>
    <property type="match status" value="1"/>
</dbReference>
<reference evidence="10 11" key="1">
    <citation type="journal article" date="2023" name="Arcadia Sci">
        <title>De novo assembly of a long-read Amblyomma americanum tick genome.</title>
        <authorList>
            <person name="Chou S."/>
            <person name="Poskanzer K.E."/>
            <person name="Rollins M."/>
            <person name="Thuy-Boun P.S."/>
        </authorList>
    </citation>
    <scope>NUCLEOTIDE SEQUENCE [LARGE SCALE GENOMIC DNA]</scope>
    <source>
        <strain evidence="10">F_SG_1</strain>
        <tissue evidence="10">Salivary glands</tissue>
    </source>
</reference>
<dbReference type="FunFam" id="3.40.30.10:FF:000019">
    <property type="entry name" value="Glutathione S-transferase Mu"/>
    <property type="match status" value="1"/>
</dbReference>
<dbReference type="SFLD" id="SFLDS00019">
    <property type="entry name" value="Glutathione_Transferase_(cytos"/>
    <property type="match status" value="1"/>
</dbReference>
<evidence type="ECO:0000313" key="10">
    <source>
        <dbReference type="EMBL" id="KAK8761850.1"/>
    </source>
</evidence>
<evidence type="ECO:0000259" key="9">
    <source>
        <dbReference type="PROSITE" id="PS50405"/>
    </source>
</evidence>
<comment type="caution">
    <text evidence="10">The sequence shown here is derived from an EMBL/GenBank/DDBJ whole genome shotgun (WGS) entry which is preliminary data.</text>
</comment>
<evidence type="ECO:0000256" key="3">
    <source>
        <dbReference type="ARBA" id="ARBA00012452"/>
    </source>
</evidence>
<dbReference type="InterPro" id="IPR036282">
    <property type="entry name" value="Glutathione-S-Trfase_C_sf"/>
</dbReference>
<dbReference type="GO" id="GO:0004364">
    <property type="term" value="F:glutathione transferase activity"/>
    <property type="evidence" value="ECO:0007669"/>
    <property type="project" value="UniProtKB-EC"/>
</dbReference>
<dbReference type="Pfam" id="PF02798">
    <property type="entry name" value="GST_N"/>
    <property type="match status" value="1"/>
</dbReference>
<organism evidence="10 11">
    <name type="scientific">Amblyomma americanum</name>
    <name type="common">Lone star tick</name>
    <dbReference type="NCBI Taxonomy" id="6943"/>
    <lineage>
        <taxon>Eukaryota</taxon>
        <taxon>Metazoa</taxon>
        <taxon>Ecdysozoa</taxon>
        <taxon>Arthropoda</taxon>
        <taxon>Chelicerata</taxon>
        <taxon>Arachnida</taxon>
        <taxon>Acari</taxon>
        <taxon>Parasitiformes</taxon>
        <taxon>Ixodida</taxon>
        <taxon>Ixodoidea</taxon>
        <taxon>Ixodidae</taxon>
        <taxon>Amblyomminae</taxon>
        <taxon>Amblyomma</taxon>
    </lineage>
</organism>
<evidence type="ECO:0000256" key="6">
    <source>
        <dbReference type="ARBA" id="ARBA00071200"/>
    </source>
</evidence>
<comment type="similarity">
    <text evidence="2">Belongs to the GST superfamily. Mu family.</text>
</comment>
<dbReference type="SUPFAM" id="SSF47616">
    <property type="entry name" value="GST C-terminal domain-like"/>
    <property type="match status" value="1"/>
</dbReference>
<name>A0AAQ4DHB0_AMBAM</name>
<gene>
    <name evidence="10" type="ORF">V5799_026883</name>
</gene>
<dbReference type="CDD" id="cd03075">
    <property type="entry name" value="GST_N_Mu"/>
    <property type="match status" value="1"/>
</dbReference>
<dbReference type="EC" id="2.5.1.18" evidence="3"/>
<protein>
    <recommendedName>
        <fullName evidence="6">Glutathione S-transferase</fullName>
        <ecNumber evidence="3">2.5.1.18</ecNumber>
    </recommendedName>
    <alternativeName>
        <fullName evidence="7">GST class-mu</fullName>
    </alternativeName>
</protein>
<evidence type="ECO:0000313" key="11">
    <source>
        <dbReference type="Proteomes" id="UP001321473"/>
    </source>
</evidence>
<comment type="catalytic activity">
    <reaction evidence="5">
        <text>RX + glutathione = an S-substituted glutathione + a halide anion + H(+)</text>
        <dbReference type="Rhea" id="RHEA:16437"/>
        <dbReference type="ChEBI" id="CHEBI:15378"/>
        <dbReference type="ChEBI" id="CHEBI:16042"/>
        <dbReference type="ChEBI" id="CHEBI:17792"/>
        <dbReference type="ChEBI" id="CHEBI:57925"/>
        <dbReference type="ChEBI" id="CHEBI:90779"/>
        <dbReference type="EC" id="2.5.1.18"/>
    </reaction>
</comment>
<dbReference type="InterPro" id="IPR004046">
    <property type="entry name" value="GST_C"/>
</dbReference>
<dbReference type="InterPro" id="IPR004045">
    <property type="entry name" value="Glutathione_S-Trfase_N"/>
</dbReference>
<dbReference type="InterPro" id="IPR040079">
    <property type="entry name" value="Glutathione_S-Trfase"/>
</dbReference>
<dbReference type="EMBL" id="JARKHS020030699">
    <property type="protein sequence ID" value="KAK8761850.1"/>
    <property type="molecule type" value="Genomic_DNA"/>
</dbReference>
<dbReference type="PANTHER" id="PTHR11571">
    <property type="entry name" value="GLUTATHIONE S-TRANSFERASE"/>
    <property type="match status" value="1"/>
</dbReference>
<evidence type="ECO:0000256" key="2">
    <source>
        <dbReference type="ARBA" id="ARBA00005861"/>
    </source>
</evidence>
<evidence type="ECO:0000256" key="4">
    <source>
        <dbReference type="ARBA" id="ARBA00022679"/>
    </source>
</evidence>
<accession>A0AAQ4DHB0</accession>
<dbReference type="SFLD" id="SFLDG01205">
    <property type="entry name" value="AMPS.1"/>
    <property type="match status" value="1"/>
</dbReference>
<dbReference type="Pfam" id="PF14497">
    <property type="entry name" value="GST_C_3"/>
    <property type="match status" value="1"/>
</dbReference>
<dbReference type="PRINTS" id="PR01267">
    <property type="entry name" value="GSTRNSFRASEM"/>
</dbReference>
<sequence>MPRRPVLGYWNVRGLGQYIRNLLVYKGVAFEDRLYRFGPAPDFDRSHWQGEKFSLGLQFPNLPYYIDGDVKVTQSLAILRYLARKHGLAARNEEETLQMDLLEQQAKDLALGLTMTALNPTFDEARKKYQDNLVNVLKPWADHMRDRKWALGDRLTYVDFLLYEALDWNHEFNPEAFSSYPALLEYLKRFEELPNIKEYFASESYSKWPILGPMVKASTRRRRCCRRRTILLASRLLAVNHASLTVRRRDRQRPSRQPRHLGGRLIGWLRGGISERIADFCHIQDDTCCRLLGPARLGPAHPQPADL</sequence>
<comment type="function">
    <text evidence="1">Conjugation of reduced glutathione to a wide number of exogenous and endogenous hydrophobic electrophiles.</text>
</comment>
<dbReference type="PROSITE" id="PS50405">
    <property type="entry name" value="GST_CTER"/>
    <property type="match status" value="1"/>
</dbReference>
<dbReference type="Proteomes" id="UP001321473">
    <property type="component" value="Unassembled WGS sequence"/>
</dbReference>
<feature type="domain" description="GST N-terminal" evidence="8">
    <location>
        <begin position="3"/>
        <end position="90"/>
    </location>
</feature>
<keyword evidence="4" id="KW-0808">Transferase</keyword>
<dbReference type="SUPFAM" id="SSF52833">
    <property type="entry name" value="Thioredoxin-like"/>
    <property type="match status" value="1"/>
</dbReference>
<dbReference type="InterPro" id="IPR036249">
    <property type="entry name" value="Thioredoxin-like_sf"/>
</dbReference>
<dbReference type="GO" id="GO:0006749">
    <property type="term" value="P:glutathione metabolic process"/>
    <property type="evidence" value="ECO:0007669"/>
    <property type="project" value="TreeGrafter"/>
</dbReference>
<evidence type="ECO:0000256" key="7">
    <source>
        <dbReference type="ARBA" id="ARBA00081375"/>
    </source>
</evidence>
<evidence type="ECO:0000259" key="8">
    <source>
        <dbReference type="PROSITE" id="PS50404"/>
    </source>
</evidence>
<dbReference type="AlphaFoldDB" id="A0AAQ4DHB0"/>
<evidence type="ECO:0000256" key="5">
    <source>
        <dbReference type="ARBA" id="ARBA00047960"/>
    </source>
</evidence>
<dbReference type="InterPro" id="IPR003081">
    <property type="entry name" value="GST_mu"/>
</dbReference>
<dbReference type="PROSITE" id="PS50404">
    <property type="entry name" value="GST_NTER"/>
    <property type="match status" value="1"/>
</dbReference>
<proteinExistence type="inferred from homology"/>
<dbReference type="InterPro" id="IPR050213">
    <property type="entry name" value="GST_superfamily"/>
</dbReference>
<dbReference type="Gene3D" id="3.40.30.10">
    <property type="entry name" value="Glutaredoxin"/>
    <property type="match status" value="1"/>
</dbReference>
<dbReference type="SFLD" id="SFLDG00363">
    <property type="entry name" value="AMPS_(cytGST):_Alpha-__Mu-__Pi"/>
    <property type="match status" value="1"/>
</dbReference>
<dbReference type="Gene3D" id="1.20.1050.10">
    <property type="match status" value="1"/>
</dbReference>
<evidence type="ECO:0000256" key="1">
    <source>
        <dbReference type="ARBA" id="ARBA00003701"/>
    </source>
</evidence>
<dbReference type="InterPro" id="IPR010987">
    <property type="entry name" value="Glutathione-S-Trfase_C-like"/>
</dbReference>